<keyword evidence="2" id="KW-0378">Hydrolase</keyword>
<keyword evidence="3" id="KW-1185">Reference proteome</keyword>
<accession>A0A087BA15</accession>
<dbReference type="GO" id="GO:0005829">
    <property type="term" value="C:cytosol"/>
    <property type="evidence" value="ECO:0007669"/>
    <property type="project" value="TreeGrafter"/>
</dbReference>
<dbReference type="Gene3D" id="3.40.50.1000">
    <property type="entry name" value="HAD superfamily/HAD-like"/>
    <property type="match status" value="1"/>
</dbReference>
<protein>
    <submittedName>
        <fullName evidence="2">HAD-superfamily hydrolase</fullName>
    </submittedName>
</protein>
<dbReference type="GO" id="GO:0016791">
    <property type="term" value="F:phosphatase activity"/>
    <property type="evidence" value="ECO:0007669"/>
    <property type="project" value="TreeGrafter"/>
</dbReference>
<reference evidence="2 3" key="1">
    <citation type="submission" date="2014-03" db="EMBL/GenBank/DDBJ databases">
        <title>Genomics of Bifidobacteria.</title>
        <authorList>
            <person name="Ventura M."/>
            <person name="Milani C."/>
            <person name="Lugli G.A."/>
        </authorList>
    </citation>
    <scope>NUCLEOTIDE SEQUENCE [LARGE SCALE GENOMIC DNA]</scope>
    <source>
        <strain evidence="2 3">LMG 11591</strain>
    </source>
</reference>
<feature type="region of interest" description="Disordered" evidence="1">
    <location>
        <begin position="85"/>
        <end position="106"/>
    </location>
</feature>
<name>A0A087BA15_9BIFI</name>
<dbReference type="PANTHER" id="PTHR10000">
    <property type="entry name" value="PHOSPHOSERINE PHOSPHATASE"/>
    <property type="match status" value="1"/>
</dbReference>
<feature type="compositionally biased region" description="Polar residues" evidence="1">
    <location>
        <begin position="87"/>
        <end position="96"/>
    </location>
</feature>
<dbReference type="Pfam" id="PF08282">
    <property type="entry name" value="Hydrolase_3"/>
    <property type="match status" value="1"/>
</dbReference>
<proteinExistence type="predicted"/>
<dbReference type="GO" id="GO:0000287">
    <property type="term" value="F:magnesium ion binding"/>
    <property type="evidence" value="ECO:0007669"/>
    <property type="project" value="TreeGrafter"/>
</dbReference>
<evidence type="ECO:0000313" key="2">
    <source>
        <dbReference type="EMBL" id="KFI67865.1"/>
    </source>
</evidence>
<dbReference type="EMBL" id="JGZB01000006">
    <property type="protein sequence ID" value="KFI67865.1"/>
    <property type="molecule type" value="Genomic_DNA"/>
</dbReference>
<dbReference type="Proteomes" id="UP000029052">
    <property type="component" value="Unassembled WGS sequence"/>
</dbReference>
<evidence type="ECO:0000313" key="3">
    <source>
        <dbReference type="Proteomes" id="UP000029052"/>
    </source>
</evidence>
<sequence>MTTSISETPCIVADLDGTLLHDGETFEDRFLTERSIHAIELLHERDIPFIIATARPVSTGIDIAHTLHPDAVIYLNGSLIDYDPEHSTPQSLSQNDSPERENVTSIGFPSSRASEICRTIIAQIPSIHIGIVMDDVRYTNFDLSQIWTTQTWQYTDFTDIPEGTVDKIIIFPTQDQVHKLHTLIPEDLAVNISEGIMWMVMNPLANKEHALELICERWGRSPKDLVSFGDDLIDIGMLNMSGTGIAVANAHPSVLQAADQVCPSNNDDGVAQWIEQYLDSRQ</sequence>
<dbReference type="SUPFAM" id="SSF56784">
    <property type="entry name" value="HAD-like"/>
    <property type="match status" value="1"/>
</dbReference>
<dbReference type="NCBIfam" id="TIGR01484">
    <property type="entry name" value="HAD-SF-IIB"/>
    <property type="match status" value="1"/>
</dbReference>
<gene>
    <name evidence="2" type="ORF">BMAGN_0855</name>
</gene>
<dbReference type="AlphaFoldDB" id="A0A087BA15"/>
<dbReference type="RefSeq" id="WP_022859427.1">
    <property type="nucleotide sequence ID" value="NZ_JGZB01000006.1"/>
</dbReference>
<organism evidence="2 3">
    <name type="scientific">Bifidobacterium magnum</name>
    <dbReference type="NCBI Taxonomy" id="1692"/>
    <lineage>
        <taxon>Bacteria</taxon>
        <taxon>Bacillati</taxon>
        <taxon>Actinomycetota</taxon>
        <taxon>Actinomycetes</taxon>
        <taxon>Bifidobacteriales</taxon>
        <taxon>Bifidobacteriaceae</taxon>
        <taxon>Bifidobacterium</taxon>
    </lineage>
</organism>
<dbReference type="STRING" id="1692.BMAGN_0855"/>
<dbReference type="InterPro" id="IPR006379">
    <property type="entry name" value="HAD-SF_hydro_IIB"/>
</dbReference>
<dbReference type="Gene3D" id="3.30.1240.10">
    <property type="match status" value="1"/>
</dbReference>
<dbReference type="eggNOG" id="COG0561">
    <property type="taxonomic scope" value="Bacteria"/>
</dbReference>
<dbReference type="PANTHER" id="PTHR10000:SF8">
    <property type="entry name" value="HAD SUPERFAMILY HYDROLASE-LIKE, TYPE 3"/>
    <property type="match status" value="1"/>
</dbReference>
<comment type="caution">
    <text evidence="2">The sequence shown here is derived from an EMBL/GenBank/DDBJ whole genome shotgun (WGS) entry which is preliminary data.</text>
</comment>
<dbReference type="InterPro" id="IPR023214">
    <property type="entry name" value="HAD_sf"/>
</dbReference>
<dbReference type="InterPro" id="IPR036412">
    <property type="entry name" value="HAD-like_sf"/>
</dbReference>
<evidence type="ECO:0000256" key="1">
    <source>
        <dbReference type="SAM" id="MobiDB-lite"/>
    </source>
</evidence>